<keyword evidence="2" id="KW-1185">Reference proteome</keyword>
<proteinExistence type="predicted"/>
<protein>
    <submittedName>
        <fullName evidence="1">Uncharacterized protein</fullName>
    </submittedName>
</protein>
<name>A0AAW1TZW5_9CUCU</name>
<comment type="caution">
    <text evidence="1">The sequence shown here is derived from an EMBL/GenBank/DDBJ whole genome shotgun (WGS) entry which is preliminary data.</text>
</comment>
<dbReference type="AlphaFoldDB" id="A0AAW1TZW5"/>
<accession>A0AAW1TZW5</accession>
<evidence type="ECO:0000313" key="1">
    <source>
        <dbReference type="EMBL" id="KAK9877136.1"/>
    </source>
</evidence>
<reference evidence="1 2" key="1">
    <citation type="submission" date="2023-03" db="EMBL/GenBank/DDBJ databases">
        <title>Genome insight into feeding habits of ladybird beetles.</title>
        <authorList>
            <person name="Li H.-S."/>
            <person name="Huang Y.-H."/>
            <person name="Pang H."/>
        </authorList>
    </citation>
    <scope>NUCLEOTIDE SEQUENCE [LARGE SCALE GENOMIC DNA]</scope>
    <source>
        <strain evidence="1">SYSU_2023b</strain>
        <tissue evidence="1">Whole body</tissue>
    </source>
</reference>
<evidence type="ECO:0000313" key="2">
    <source>
        <dbReference type="Proteomes" id="UP001431783"/>
    </source>
</evidence>
<dbReference type="Proteomes" id="UP001431783">
    <property type="component" value="Unassembled WGS sequence"/>
</dbReference>
<gene>
    <name evidence="1" type="ORF">WA026_016880</name>
</gene>
<organism evidence="1 2">
    <name type="scientific">Henosepilachna vigintioctopunctata</name>
    <dbReference type="NCBI Taxonomy" id="420089"/>
    <lineage>
        <taxon>Eukaryota</taxon>
        <taxon>Metazoa</taxon>
        <taxon>Ecdysozoa</taxon>
        <taxon>Arthropoda</taxon>
        <taxon>Hexapoda</taxon>
        <taxon>Insecta</taxon>
        <taxon>Pterygota</taxon>
        <taxon>Neoptera</taxon>
        <taxon>Endopterygota</taxon>
        <taxon>Coleoptera</taxon>
        <taxon>Polyphaga</taxon>
        <taxon>Cucujiformia</taxon>
        <taxon>Coccinelloidea</taxon>
        <taxon>Coccinellidae</taxon>
        <taxon>Epilachninae</taxon>
        <taxon>Epilachnini</taxon>
        <taxon>Henosepilachna</taxon>
    </lineage>
</organism>
<dbReference type="EMBL" id="JARQZJ010000040">
    <property type="protein sequence ID" value="KAK9877136.1"/>
    <property type="molecule type" value="Genomic_DNA"/>
</dbReference>
<sequence length="143" mass="16137">MPVNKLLRESIIGYLISSNERSGTSAALFPDAIQSVQVQAVSLQQGYSRKIGRKRIHWRNSNIYLHIAKNANPPELPAEKAYPLRKVPINQKKTDDIKKLMSTLLDMKPSTTPSSNGQDLTTTCQNSCQKMNRPDLLYTKHIM</sequence>